<evidence type="ECO:0000313" key="3">
    <source>
        <dbReference type="EMBL" id="KAF4642860.1"/>
    </source>
</evidence>
<feature type="domain" description="Dynein heavy chain tail" evidence="2">
    <location>
        <begin position="123"/>
        <end position="693"/>
    </location>
</feature>
<comment type="caution">
    <text evidence="3">The sequence shown here is derived from an EMBL/GenBank/DDBJ whole genome shotgun (WGS) entry which is preliminary data.</text>
</comment>
<dbReference type="VEuPathDB" id="ToxoDB:TGME49_203135"/>
<evidence type="ECO:0000259" key="2">
    <source>
        <dbReference type="Pfam" id="PF08385"/>
    </source>
</evidence>
<dbReference type="PANTHER" id="PTHR46532">
    <property type="entry name" value="MALE FERTILITY FACTOR KL5"/>
    <property type="match status" value="1"/>
</dbReference>
<reference evidence="3 4" key="1">
    <citation type="submission" date="2020-03" db="EMBL/GenBank/DDBJ databases">
        <title>Genome sequence of Toxoplasma gondii RH-88 strain.</title>
        <authorList>
            <person name="Lorenzi H.A."/>
            <person name="Venepally P."/>
            <person name="Rozenberg A."/>
            <person name="Sibley D."/>
        </authorList>
    </citation>
    <scope>NUCLEOTIDE SEQUENCE [LARGE SCALE GENOMIC DNA]</scope>
    <source>
        <strain evidence="3 4">RH-88</strain>
    </source>
</reference>
<dbReference type="GO" id="GO:0045505">
    <property type="term" value="F:dynein intermediate chain binding"/>
    <property type="evidence" value="ECO:0007669"/>
    <property type="project" value="InterPro"/>
</dbReference>
<dbReference type="InterPro" id="IPR013594">
    <property type="entry name" value="Dynein_heavy_tail"/>
</dbReference>
<dbReference type="AlphaFoldDB" id="A0A7J6K7L9"/>
<evidence type="ECO:0000256" key="1">
    <source>
        <dbReference type="SAM" id="MobiDB-lite"/>
    </source>
</evidence>
<dbReference type="GO" id="GO:0007018">
    <property type="term" value="P:microtubule-based movement"/>
    <property type="evidence" value="ECO:0007669"/>
    <property type="project" value="InterPro"/>
</dbReference>
<dbReference type="PANTHER" id="PTHR46532:SF11">
    <property type="entry name" value="DYNEIN AXONEMAL HEAVY CHAIN 12"/>
    <property type="match status" value="1"/>
</dbReference>
<accession>A0A7J6K7L9</accession>
<gene>
    <name evidence="3" type="ORF">TGRH88_035890</name>
</gene>
<dbReference type="GO" id="GO:0051959">
    <property type="term" value="F:dynein light intermediate chain binding"/>
    <property type="evidence" value="ECO:0007669"/>
    <property type="project" value="InterPro"/>
</dbReference>
<organism evidence="3 4">
    <name type="scientific">Toxoplasma gondii</name>
    <dbReference type="NCBI Taxonomy" id="5811"/>
    <lineage>
        <taxon>Eukaryota</taxon>
        <taxon>Sar</taxon>
        <taxon>Alveolata</taxon>
        <taxon>Apicomplexa</taxon>
        <taxon>Conoidasida</taxon>
        <taxon>Coccidia</taxon>
        <taxon>Eucoccidiorida</taxon>
        <taxon>Eimeriorina</taxon>
        <taxon>Sarcocystidae</taxon>
        <taxon>Toxoplasma</taxon>
    </lineage>
</organism>
<protein>
    <submittedName>
        <fullName evidence="3">Dynein heavy chain family protein</fullName>
    </submittedName>
</protein>
<proteinExistence type="predicted"/>
<dbReference type="Pfam" id="PF08385">
    <property type="entry name" value="DHC_N1"/>
    <property type="match status" value="1"/>
</dbReference>
<dbReference type="EMBL" id="JAAUHK010000193">
    <property type="protein sequence ID" value="KAF4642860.1"/>
    <property type="molecule type" value="Genomic_DNA"/>
</dbReference>
<dbReference type="GO" id="GO:0005858">
    <property type="term" value="C:axonemal dynein complex"/>
    <property type="evidence" value="ECO:0007669"/>
    <property type="project" value="TreeGrafter"/>
</dbReference>
<evidence type="ECO:0000313" key="4">
    <source>
        <dbReference type="Proteomes" id="UP000557509"/>
    </source>
</evidence>
<name>A0A7J6K7L9_TOXGO</name>
<feature type="compositionally biased region" description="Polar residues" evidence="1">
    <location>
        <begin position="9"/>
        <end position="21"/>
    </location>
</feature>
<sequence length="791" mass="90935">MKTARDSRSPTSGNRYSSAASSDHTCHSLKCLQENVESTILCLEVTAAIMEMLHEMCSAVYLSTLSNPANQAGLSHFVTKDILEKYNRFLAKLHATVGVMSGRTLLPTPPDDLPGDSSTSEKLHLYEDSVIMWTKQIRLVLEKNPAQSLNDGQNPEPLEEIQFWENRAANLDSVSEQLADEAVLHVQQFLQQNESTYVSPFNKLRREVEVAREEARDNVKFLSTLKPWLVRLMDETIDFTTLENLFEPILQNILLIWEHSEFYNTPARLVVLMKEICNAIIAQALRYISGKEVFKHIQNDDPKEALDKLGTALTVCNNFKKVYLKYRSQAERDGCPWQTKNEALFLRLDTYRERNKALHDFTKTVVQFNKLEKIEICGTKGKALTNNVLTLFEEFKSLVDDFQQVDYDVMDVDCTQLDDHFYRFRCNVKELEQRLTSVLTAGFDDSNTILGRIKLFESFGSLLDRPIIKDELEKKHALLLQQYKQDVKEVQKIFKEGCAAIQQQAGNVPGFANQPPVAGALFWARALRERVEEPMQRLLVFSKSVQEKPEEFKEVEKQYHCVVRAIREYEEEMRTRWGDTSVEPTKEKLGDLLLRRTENGLLKVNFDPALTRLMREVKYLEMQDLPVPGGAREVYSKFDTYRRQTDSLELIVSMYNQILTELLPNERPLLFERIERINAILAPGLAQLRWQYSEEVDVFLGQAMTVVTDVFGICNTMKATIQKIIGILGSWAEKPLFERKPKPLSPDDIDQMLRASVSIRHHQMSEEGKEIHKLLKDSADALKTSKGKKIY</sequence>
<keyword evidence="4" id="KW-1185">Reference proteome</keyword>
<dbReference type="Proteomes" id="UP000557509">
    <property type="component" value="Unassembled WGS sequence"/>
</dbReference>
<dbReference type="InterPro" id="IPR026983">
    <property type="entry name" value="DHC"/>
</dbReference>
<feature type="region of interest" description="Disordered" evidence="1">
    <location>
        <begin position="1"/>
        <end position="21"/>
    </location>
</feature>